<proteinExistence type="predicted"/>
<dbReference type="OrthoDB" id="8195456at2759"/>
<evidence type="ECO:0000256" key="1">
    <source>
        <dbReference type="SAM" id="MobiDB-lite"/>
    </source>
</evidence>
<feature type="region of interest" description="Disordered" evidence="1">
    <location>
        <begin position="65"/>
        <end position="101"/>
    </location>
</feature>
<feature type="non-terminal residue" evidence="2">
    <location>
        <position position="101"/>
    </location>
</feature>
<sequence length="101" mass="10607">MAVEEGADAEEPDISDVDPEAILETLKDMDEMEADILGVKKTSTKSPQKTAKGIGTAVPLAEAAKTKTTTNIERGDSAGEVSKDLGSVSSASRPLKQRFSL</sequence>
<name>V8NL29_OPHHA</name>
<dbReference type="AlphaFoldDB" id="V8NL29"/>
<evidence type="ECO:0000313" key="3">
    <source>
        <dbReference type="Proteomes" id="UP000018936"/>
    </source>
</evidence>
<feature type="compositionally biased region" description="Basic and acidic residues" evidence="1">
    <location>
        <begin position="73"/>
        <end position="83"/>
    </location>
</feature>
<gene>
    <name evidence="2" type="primary">FBF1</name>
    <name evidence="2" type="ORF">L345_11473</name>
</gene>
<accession>V8NL29</accession>
<dbReference type="Proteomes" id="UP000018936">
    <property type="component" value="Unassembled WGS sequence"/>
</dbReference>
<dbReference type="EMBL" id="AZIM01003075">
    <property type="protein sequence ID" value="ETE62770.1"/>
    <property type="molecule type" value="Genomic_DNA"/>
</dbReference>
<protein>
    <submittedName>
        <fullName evidence="2">Fas-binding factor 1-like protein</fullName>
    </submittedName>
</protein>
<comment type="caution">
    <text evidence="2">The sequence shown here is derived from an EMBL/GenBank/DDBJ whole genome shotgun (WGS) entry which is preliminary data.</text>
</comment>
<keyword evidence="3" id="KW-1185">Reference proteome</keyword>
<reference evidence="2 3" key="1">
    <citation type="journal article" date="2013" name="Proc. Natl. Acad. Sci. U.S.A.">
        <title>The king cobra genome reveals dynamic gene evolution and adaptation in the snake venom system.</title>
        <authorList>
            <person name="Vonk F.J."/>
            <person name="Casewell N.R."/>
            <person name="Henkel C.V."/>
            <person name="Heimberg A.M."/>
            <person name="Jansen H.J."/>
            <person name="McCleary R.J."/>
            <person name="Kerkkamp H.M."/>
            <person name="Vos R.A."/>
            <person name="Guerreiro I."/>
            <person name="Calvete J.J."/>
            <person name="Wuster W."/>
            <person name="Woods A.E."/>
            <person name="Logan J.M."/>
            <person name="Harrison R.A."/>
            <person name="Castoe T.A."/>
            <person name="de Koning A.P."/>
            <person name="Pollock D.D."/>
            <person name="Yandell M."/>
            <person name="Calderon D."/>
            <person name="Renjifo C."/>
            <person name="Currier R.B."/>
            <person name="Salgado D."/>
            <person name="Pla D."/>
            <person name="Sanz L."/>
            <person name="Hyder A.S."/>
            <person name="Ribeiro J.M."/>
            <person name="Arntzen J.W."/>
            <person name="van den Thillart G.E."/>
            <person name="Boetzer M."/>
            <person name="Pirovano W."/>
            <person name="Dirks R.P."/>
            <person name="Spaink H.P."/>
            <person name="Duboule D."/>
            <person name="McGlinn E."/>
            <person name="Kini R.M."/>
            <person name="Richardson M.K."/>
        </authorList>
    </citation>
    <scope>NUCLEOTIDE SEQUENCE</scope>
    <source>
        <tissue evidence="2">Blood</tissue>
    </source>
</reference>
<organism evidence="2 3">
    <name type="scientific">Ophiophagus hannah</name>
    <name type="common">King cobra</name>
    <name type="synonym">Naja hannah</name>
    <dbReference type="NCBI Taxonomy" id="8665"/>
    <lineage>
        <taxon>Eukaryota</taxon>
        <taxon>Metazoa</taxon>
        <taxon>Chordata</taxon>
        <taxon>Craniata</taxon>
        <taxon>Vertebrata</taxon>
        <taxon>Euteleostomi</taxon>
        <taxon>Lepidosauria</taxon>
        <taxon>Squamata</taxon>
        <taxon>Bifurcata</taxon>
        <taxon>Unidentata</taxon>
        <taxon>Episquamata</taxon>
        <taxon>Toxicofera</taxon>
        <taxon>Serpentes</taxon>
        <taxon>Colubroidea</taxon>
        <taxon>Elapidae</taxon>
        <taxon>Elapinae</taxon>
        <taxon>Ophiophagus</taxon>
    </lineage>
</organism>
<evidence type="ECO:0000313" key="2">
    <source>
        <dbReference type="EMBL" id="ETE62770.1"/>
    </source>
</evidence>